<dbReference type="Proteomes" id="UP000217785">
    <property type="component" value="Unassembled WGS sequence"/>
</dbReference>
<evidence type="ECO:0008006" key="3">
    <source>
        <dbReference type="Google" id="ProtNLM"/>
    </source>
</evidence>
<dbReference type="Gene3D" id="2.40.70.10">
    <property type="entry name" value="Acid Proteases"/>
    <property type="match status" value="1"/>
</dbReference>
<protein>
    <recommendedName>
        <fullName evidence="3">Peptidase A2 domain-containing protein</fullName>
    </recommendedName>
</protein>
<dbReference type="AlphaFoldDB" id="A0A292YIZ4"/>
<gene>
    <name evidence="1" type="ORF">EFBL_0049</name>
</gene>
<dbReference type="Pfam" id="PF13650">
    <property type="entry name" value="Asp_protease_2"/>
    <property type="match status" value="1"/>
</dbReference>
<dbReference type="SUPFAM" id="SSF50630">
    <property type="entry name" value="Acid proteases"/>
    <property type="match status" value="1"/>
</dbReference>
<organism evidence="1 2">
    <name type="scientific">Effusibacillus lacus</name>
    <dbReference type="NCBI Taxonomy" id="1348429"/>
    <lineage>
        <taxon>Bacteria</taxon>
        <taxon>Bacillati</taxon>
        <taxon>Bacillota</taxon>
        <taxon>Bacilli</taxon>
        <taxon>Bacillales</taxon>
        <taxon>Alicyclobacillaceae</taxon>
        <taxon>Effusibacillus</taxon>
    </lineage>
</organism>
<accession>A0A292YIZ4</accession>
<reference evidence="2" key="1">
    <citation type="submission" date="2017-07" db="EMBL/GenBank/DDBJ databases">
        <title>Draft genome sequence of Effusibacillus lacus strain skLN1.</title>
        <authorList>
            <person name="Watanabe M."/>
            <person name="Kojima H."/>
            <person name="Fukui M."/>
        </authorList>
    </citation>
    <scope>NUCLEOTIDE SEQUENCE [LARGE SCALE GENOMIC DNA]</scope>
    <source>
        <strain evidence="2">skLN1</strain>
    </source>
</reference>
<sequence>MKIDLVNHLLHTSLIITYGGRTESIDRLVVDTGAAQTLISSDAVFDLGIFATDAEITTMYGIGGEDYAFRKMIDRIQFDGFEADEFYLDFGYFNKDYGINGIIGLDILLSGRFVIDLVDMDIYQK</sequence>
<dbReference type="OrthoDB" id="463626at2"/>
<comment type="caution">
    <text evidence="1">The sequence shown here is derived from an EMBL/GenBank/DDBJ whole genome shotgun (WGS) entry which is preliminary data.</text>
</comment>
<keyword evidence="2" id="KW-1185">Reference proteome</keyword>
<dbReference type="EMBL" id="BDUF01000003">
    <property type="protein sequence ID" value="GAX88440.1"/>
    <property type="molecule type" value="Genomic_DNA"/>
</dbReference>
<dbReference type="InterPro" id="IPR021109">
    <property type="entry name" value="Peptidase_aspartic_dom_sf"/>
</dbReference>
<proteinExistence type="predicted"/>
<evidence type="ECO:0000313" key="1">
    <source>
        <dbReference type="EMBL" id="GAX88440.1"/>
    </source>
</evidence>
<evidence type="ECO:0000313" key="2">
    <source>
        <dbReference type="Proteomes" id="UP000217785"/>
    </source>
</evidence>
<name>A0A292YIZ4_9BACL</name>
<dbReference type="RefSeq" id="WP_096180116.1">
    <property type="nucleotide sequence ID" value="NZ_BDUF01000003.1"/>
</dbReference>